<dbReference type="SUPFAM" id="SSF46689">
    <property type="entry name" value="Homeodomain-like"/>
    <property type="match status" value="1"/>
</dbReference>
<evidence type="ECO:0000256" key="3">
    <source>
        <dbReference type="ARBA" id="ARBA00023163"/>
    </source>
</evidence>
<proteinExistence type="predicted"/>
<keyword evidence="2 4" id="KW-0238">DNA-binding</keyword>
<dbReference type="Pfam" id="PF00440">
    <property type="entry name" value="TetR_N"/>
    <property type="match status" value="1"/>
</dbReference>
<dbReference type="PROSITE" id="PS50977">
    <property type="entry name" value="HTH_TETR_2"/>
    <property type="match status" value="1"/>
</dbReference>
<dbReference type="EMBL" id="CP061538">
    <property type="protein sequence ID" value="QNV39716.1"/>
    <property type="molecule type" value="Genomic_DNA"/>
</dbReference>
<evidence type="ECO:0000313" key="6">
    <source>
        <dbReference type="EMBL" id="QNV39716.1"/>
    </source>
</evidence>
<dbReference type="Proteomes" id="UP000516421">
    <property type="component" value="Chromosome"/>
</dbReference>
<dbReference type="InterPro" id="IPR009057">
    <property type="entry name" value="Homeodomain-like_sf"/>
</dbReference>
<dbReference type="Gene3D" id="1.10.10.60">
    <property type="entry name" value="Homeodomain-like"/>
    <property type="match status" value="1"/>
</dbReference>
<keyword evidence="3" id="KW-0804">Transcription</keyword>
<feature type="domain" description="HTH tetR-type" evidence="5">
    <location>
        <begin position="16"/>
        <end position="76"/>
    </location>
</feature>
<evidence type="ECO:0000313" key="7">
    <source>
        <dbReference type="Proteomes" id="UP000516421"/>
    </source>
</evidence>
<dbReference type="InterPro" id="IPR050109">
    <property type="entry name" value="HTH-type_TetR-like_transc_reg"/>
</dbReference>
<dbReference type="InterPro" id="IPR041490">
    <property type="entry name" value="KstR2_TetR_C"/>
</dbReference>
<dbReference type="PRINTS" id="PR00455">
    <property type="entry name" value="HTHTETR"/>
</dbReference>
<evidence type="ECO:0000256" key="4">
    <source>
        <dbReference type="PROSITE-ProRule" id="PRU00335"/>
    </source>
</evidence>
<dbReference type="KEGG" id="rama:IDM48_10230"/>
<dbReference type="AlphaFoldDB" id="A0A7H2BJ70"/>
<dbReference type="Gene3D" id="1.10.357.10">
    <property type="entry name" value="Tetracycline Repressor, domain 2"/>
    <property type="match status" value="1"/>
</dbReference>
<name>A0A7H2BJ70_9MICC</name>
<dbReference type="PANTHER" id="PTHR30055">
    <property type="entry name" value="HTH-TYPE TRANSCRIPTIONAL REGULATOR RUTR"/>
    <property type="match status" value="1"/>
</dbReference>
<accession>A0A7H2BJ70</accession>
<evidence type="ECO:0000259" key="5">
    <source>
        <dbReference type="PROSITE" id="PS50977"/>
    </source>
</evidence>
<keyword evidence="1" id="KW-0805">Transcription regulation</keyword>
<gene>
    <name evidence="6" type="ORF">IDM48_10230</name>
</gene>
<dbReference type="Pfam" id="PF17932">
    <property type="entry name" value="TetR_C_24"/>
    <property type="match status" value="1"/>
</dbReference>
<dbReference type="GO" id="GO:0003700">
    <property type="term" value="F:DNA-binding transcription factor activity"/>
    <property type="evidence" value="ECO:0007669"/>
    <property type="project" value="TreeGrafter"/>
</dbReference>
<protein>
    <submittedName>
        <fullName evidence="6">TetR/AcrR family transcriptional regulator</fullName>
    </submittedName>
</protein>
<dbReference type="GO" id="GO:0000976">
    <property type="term" value="F:transcription cis-regulatory region binding"/>
    <property type="evidence" value="ECO:0007669"/>
    <property type="project" value="TreeGrafter"/>
</dbReference>
<evidence type="ECO:0000256" key="1">
    <source>
        <dbReference type="ARBA" id="ARBA00023015"/>
    </source>
</evidence>
<organism evidence="6 7">
    <name type="scientific">Rothia amarae</name>
    <dbReference type="NCBI Taxonomy" id="169480"/>
    <lineage>
        <taxon>Bacteria</taxon>
        <taxon>Bacillati</taxon>
        <taxon>Actinomycetota</taxon>
        <taxon>Actinomycetes</taxon>
        <taxon>Micrococcales</taxon>
        <taxon>Micrococcaceae</taxon>
        <taxon>Rothia</taxon>
    </lineage>
</organism>
<reference evidence="6 7" key="1">
    <citation type="submission" date="2020-09" db="EMBL/GenBank/DDBJ databases">
        <title>Investigation of environmental microbe.</title>
        <authorList>
            <person name="Ou Y."/>
            <person name="Kang Q."/>
        </authorList>
    </citation>
    <scope>NUCLEOTIDE SEQUENCE [LARGE SCALE GENOMIC DNA]</scope>
    <source>
        <strain evidence="6 7">KJZ-9</strain>
    </source>
</reference>
<feature type="DNA-binding region" description="H-T-H motif" evidence="4">
    <location>
        <begin position="39"/>
        <end position="58"/>
    </location>
</feature>
<keyword evidence="7" id="KW-1185">Reference proteome</keyword>
<dbReference type="InterPro" id="IPR036271">
    <property type="entry name" value="Tet_transcr_reg_TetR-rel_C_sf"/>
</dbReference>
<evidence type="ECO:0000256" key="2">
    <source>
        <dbReference type="ARBA" id="ARBA00023125"/>
    </source>
</evidence>
<dbReference type="InterPro" id="IPR001647">
    <property type="entry name" value="HTH_TetR"/>
</dbReference>
<dbReference type="SUPFAM" id="SSF48498">
    <property type="entry name" value="Tetracyclin repressor-like, C-terminal domain"/>
    <property type="match status" value="1"/>
</dbReference>
<dbReference type="PANTHER" id="PTHR30055:SF234">
    <property type="entry name" value="HTH-TYPE TRANSCRIPTIONAL REGULATOR BETI"/>
    <property type="match status" value="1"/>
</dbReference>
<sequence length="211" mass="23626">MANQSHTASTKRGRPGYEREELLSICVRAFNEYGYEATSMGVLADALGITKSAIYHHVKSKEEILEYALNRALVSLEEVFDAAESLEDSNPAEAVEFVTRQTVYALVEQFDNVTLLLRLRGNSQVETEALERRRELTNRLSALVKTAQEAKEIRQDISDRTIARLIFGMINSLATWYRPERGENVEKLADAVVQMAFDGMADSTATSTTAR</sequence>
<dbReference type="RefSeq" id="WP_190617279.1">
    <property type="nucleotide sequence ID" value="NZ_CP061538.1"/>
</dbReference>